<dbReference type="Gene3D" id="3.30.530.20">
    <property type="match status" value="1"/>
</dbReference>
<feature type="domain" description="Coenzyme Q-binding protein COQ10 START" evidence="1">
    <location>
        <begin position="44"/>
        <end position="167"/>
    </location>
</feature>
<dbReference type="Pfam" id="PF03364">
    <property type="entry name" value="Polyketide_cyc"/>
    <property type="match status" value="1"/>
</dbReference>
<evidence type="ECO:0000313" key="3">
    <source>
        <dbReference type="Proteomes" id="UP000001422"/>
    </source>
</evidence>
<dbReference type="eggNOG" id="COG2867">
    <property type="taxonomic scope" value="Bacteria"/>
</dbReference>
<dbReference type="RefSeq" id="WP_011127617.1">
    <property type="nucleotide sequence ID" value="NC_005070.1"/>
</dbReference>
<gene>
    <name evidence="2" type="ordered locus">SYNW0752</name>
</gene>
<sequence length="180" mass="20399">MTPLQALFPGGLRSSSHQSETIEQTMERLPGGARRLAVQLKSSIPAELFWDVLTDYAHLADFIPNLSSSELVMRDGETVRLQQVGSQQLLGMRFSAQVLLELREFKPDGVLRFQMLKGDFRRFEGSWQVRTLPEGSTLLYELMVQGCLGMPIGLIEERLRDDLSSNLFAVEREALRRCNN</sequence>
<dbReference type="InterPro" id="IPR005031">
    <property type="entry name" value="COQ10_START"/>
</dbReference>
<dbReference type="PANTHER" id="PTHR34060">
    <property type="entry name" value="POLYKETIDE CYCLASE / DEHYDRASE AND LIPID TRANSPORT PROTEIN"/>
    <property type="match status" value="1"/>
</dbReference>
<evidence type="ECO:0000313" key="2">
    <source>
        <dbReference type="EMBL" id="CAE07267.1"/>
    </source>
</evidence>
<keyword evidence="3" id="KW-1185">Reference proteome</keyword>
<dbReference type="KEGG" id="syw:SYNW0752"/>
<dbReference type="SUPFAM" id="SSF55961">
    <property type="entry name" value="Bet v1-like"/>
    <property type="match status" value="1"/>
</dbReference>
<proteinExistence type="predicted"/>
<name>Q7U872_PARMW</name>
<dbReference type="HOGENOM" id="CLU_083749_2_0_3"/>
<dbReference type="AlphaFoldDB" id="Q7U872"/>
<reference evidence="2 3" key="1">
    <citation type="journal article" date="2003" name="Nature">
        <title>The genome of a motile marine Synechococcus.</title>
        <authorList>
            <person name="Palenik B."/>
            <person name="Brahamsha B."/>
            <person name="Larimer F."/>
            <person name="Land M."/>
            <person name="Hauser L."/>
            <person name="Chain P."/>
            <person name="Lamerdin J."/>
            <person name="Regala W."/>
            <person name="Allen E.A."/>
            <person name="McCarren J."/>
            <person name="Paulsen I."/>
            <person name="Dufresne A."/>
            <person name="Partensky F."/>
            <person name="Webb E."/>
            <person name="Waterbury J."/>
        </authorList>
    </citation>
    <scope>NUCLEOTIDE SEQUENCE [LARGE SCALE GENOMIC DNA]</scope>
    <source>
        <strain evidence="2 3">WH8102</strain>
    </source>
</reference>
<evidence type="ECO:0000259" key="1">
    <source>
        <dbReference type="Pfam" id="PF03364"/>
    </source>
</evidence>
<dbReference type="CDD" id="cd08866">
    <property type="entry name" value="SRPBCC_11"/>
    <property type="match status" value="1"/>
</dbReference>
<dbReference type="STRING" id="84588.SYNW0752"/>
<dbReference type="PANTHER" id="PTHR34060:SF1">
    <property type="entry name" value="POLYKETIDE CYCLASE _ DEHYDRASE AND LIPID TRANSPORT PROTEIN"/>
    <property type="match status" value="1"/>
</dbReference>
<protein>
    <recommendedName>
        <fullName evidence="1">Coenzyme Q-binding protein COQ10 START domain-containing protein</fullName>
    </recommendedName>
</protein>
<dbReference type="Proteomes" id="UP000001422">
    <property type="component" value="Chromosome"/>
</dbReference>
<dbReference type="EMBL" id="BX569691">
    <property type="protein sequence ID" value="CAE07267.1"/>
    <property type="molecule type" value="Genomic_DNA"/>
</dbReference>
<organism evidence="2 3">
    <name type="scientific">Parasynechococcus marenigrum (strain WH8102)</name>
    <dbReference type="NCBI Taxonomy" id="84588"/>
    <lineage>
        <taxon>Bacteria</taxon>
        <taxon>Bacillati</taxon>
        <taxon>Cyanobacteriota</taxon>
        <taxon>Cyanophyceae</taxon>
        <taxon>Synechococcales</taxon>
        <taxon>Prochlorococcaceae</taxon>
        <taxon>Parasynechococcus</taxon>
        <taxon>Parasynechococcus marenigrum</taxon>
    </lineage>
</organism>
<dbReference type="InterPro" id="IPR023393">
    <property type="entry name" value="START-like_dom_sf"/>
</dbReference>
<accession>Q7U872</accession>